<gene>
    <name evidence="1" type="ORF">Agabi119p4_140</name>
</gene>
<evidence type="ECO:0000313" key="1">
    <source>
        <dbReference type="EMBL" id="KAF7783975.1"/>
    </source>
</evidence>
<comment type="caution">
    <text evidence="1">The sequence shown here is derived from an EMBL/GenBank/DDBJ whole genome shotgun (WGS) entry which is preliminary data.</text>
</comment>
<evidence type="ECO:0000313" key="2">
    <source>
        <dbReference type="Proteomes" id="UP000629468"/>
    </source>
</evidence>
<protein>
    <submittedName>
        <fullName evidence="1">Uncharacterized protein</fullName>
    </submittedName>
</protein>
<name>A0A8H7F9Y3_AGABI</name>
<proteinExistence type="predicted"/>
<dbReference type="Proteomes" id="UP000629468">
    <property type="component" value="Unassembled WGS sequence"/>
</dbReference>
<sequence length="69" mass="8050">MSFDIRFLFVYTQSLKQLTSMTWKPKQDDQSLQRGLGGWARVWDMTGYGVGWLTPIRPLSRKINQVCVL</sequence>
<dbReference type="AlphaFoldDB" id="A0A8H7F9Y3"/>
<reference evidence="1 2" key="1">
    <citation type="journal article" name="Sci. Rep.">
        <title>Telomere-to-telomere assembled and centromere annotated genomes of the two main subspecies of the button mushroom Agaricus bisporus reveal especially polymorphic chromosome ends.</title>
        <authorList>
            <person name="Sonnenberg A.S.M."/>
            <person name="Sedaghat-Telgerd N."/>
            <person name="Lavrijssen B."/>
            <person name="Ohm R.A."/>
            <person name="Hendrickx P.M."/>
            <person name="Scholtmeijer K."/>
            <person name="Baars J.J.P."/>
            <person name="van Peer A."/>
        </authorList>
    </citation>
    <scope>NUCLEOTIDE SEQUENCE [LARGE SCALE GENOMIC DNA]</scope>
    <source>
        <strain evidence="1 2">H119_p4</strain>
    </source>
</reference>
<accession>A0A8H7F9Y3</accession>
<organism evidence="1 2">
    <name type="scientific">Agaricus bisporus var. burnettii</name>
    <dbReference type="NCBI Taxonomy" id="192524"/>
    <lineage>
        <taxon>Eukaryota</taxon>
        <taxon>Fungi</taxon>
        <taxon>Dikarya</taxon>
        <taxon>Basidiomycota</taxon>
        <taxon>Agaricomycotina</taxon>
        <taxon>Agaricomycetes</taxon>
        <taxon>Agaricomycetidae</taxon>
        <taxon>Agaricales</taxon>
        <taxon>Agaricineae</taxon>
        <taxon>Agaricaceae</taxon>
        <taxon>Agaricus</taxon>
    </lineage>
</organism>
<dbReference type="EMBL" id="JABXXO010000001">
    <property type="protein sequence ID" value="KAF7783975.1"/>
    <property type="molecule type" value="Genomic_DNA"/>
</dbReference>